<dbReference type="EMBL" id="CAFBLS010000104">
    <property type="protein sequence ID" value="CAB4875663.1"/>
    <property type="molecule type" value="Genomic_DNA"/>
</dbReference>
<proteinExistence type="predicted"/>
<dbReference type="PROSITE" id="PS50231">
    <property type="entry name" value="RICIN_B_LECTIN"/>
    <property type="match status" value="1"/>
</dbReference>
<reference evidence="1" key="1">
    <citation type="submission" date="2020-05" db="EMBL/GenBank/DDBJ databases">
        <authorList>
            <person name="Chiriac C."/>
            <person name="Salcher M."/>
            <person name="Ghai R."/>
            <person name="Kavagutti S V."/>
        </authorList>
    </citation>
    <scope>NUCLEOTIDE SEQUENCE</scope>
</reference>
<organism evidence="1">
    <name type="scientific">freshwater metagenome</name>
    <dbReference type="NCBI Taxonomy" id="449393"/>
    <lineage>
        <taxon>unclassified sequences</taxon>
        <taxon>metagenomes</taxon>
        <taxon>ecological metagenomes</taxon>
    </lineage>
</organism>
<evidence type="ECO:0000313" key="1">
    <source>
        <dbReference type="EMBL" id="CAB4875663.1"/>
    </source>
</evidence>
<protein>
    <submittedName>
        <fullName evidence="1">Unannotated protein</fullName>
    </submittedName>
</protein>
<dbReference type="AlphaFoldDB" id="A0A6J7E7K5"/>
<dbReference type="Gene3D" id="2.80.10.50">
    <property type="match status" value="1"/>
</dbReference>
<accession>A0A6J7E7K5</accession>
<gene>
    <name evidence="1" type="ORF">UFOPK3402_00944</name>
</gene>
<dbReference type="InterPro" id="IPR035992">
    <property type="entry name" value="Ricin_B-like_lectins"/>
</dbReference>
<sequence length="188" mass="18989">MDPRSDKHRPLIAAVLGLSALVAATGLMAAPASAAGSVSEIKLVSSLDEPRGYCIDMTGSKESASPTSPLQTHSCYDSEGGITVDQGVTTTGIAKGSLRFPYFGVCVVGAGVKAGGSVTLKSCGTKVTKAVVMSGGMIMPVGSKTLCLTAGPTSTPGGGGSPVHLKRTLTWETCAAATADRQTWRVQS</sequence>
<name>A0A6J7E7K5_9ZZZZ</name>
<dbReference type="SUPFAM" id="SSF50370">
    <property type="entry name" value="Ricin B-like lectins"/>
    <property type="match status" value="1"/>
</dbReference>